<keyword evidence="1" id="KW-0175">Coiled coil</keyword>
<keyword evidence="4" id="KW-0808">Transferase</keyword>
<feature type="compositionally biased region" description="Acidic residues" evidence="2">
    <location>
        <begin position="32"/>
        <end position="49"/>
    </location>
</feature>
<proteinExistence type="predicted"/>
<dbReference type="InterPro" id="IPR005162">
    <property type="entry name" value="Retrotrans_gag_dom"/>
</dbReference>
<organism evidence="4">
    <name type="scientific">Tanacetum cinerariifolium</name>
    <name type="common">Dalmatian daisy</name>
    <name type="synonym">Chrysanthemum cinerariifolium</name>
    <dbReference type="NCBI Taxonomy" id="118510"/>
    <lineage>
        <taxon>Eukaryota</taxon>
        <taxon>Viridiplantae</taxon>
        <taxon>Streptophyta</taxon>
        <taxon>Embryophyta</taxon>
        <taxon>Tracheophyta</taxon>
        <taxon>Spermatophyta</taxon>
        <taxon>Magnoliopsida</taxon>
        <taxon>eudicotyledons</taxon>
        <taxon>Gunneridae</taxon>
        <taxon>Pentapetalae</taxon>
        <taxon>asterids</taxon>
        <taxon>campanulids</taxon>
        <taxon>Asterales</taxon>
        <taxon>Asteraceae</taxon>
        <taxon>Asteroideae</taxon>
        <taxon>Anthemideae</taxon>
        <taxon>Anthemidinae</taxon>
        <taxon>Tanacetum</taxon>
    </lineage>
</organism>
<gene>
    <name evidence="4" type="ORF">Tci_550901</name>
</gene>
<dbReference type="GO" id="GO:0003964">
    <property type="term" value="F:RNA-directed DNA polymerase activity"/>
    <property type="evidence" value="ECO:0007669"/>
    <property type="project" value="UniProtKB-KW"/>
</dbReference>
<accession>A0A699IP26</accession>
<keyword evidence="4" id="KW-0548">Nucleotidyltransferase</keyword>
<comment type="caution">
    <text evidence="4">The sequence shown here is derived from an EMBL/GenBank/DDBJ whole genome shotgun (WGS) entry which is preliminary data.</text>
</comment>
<feature type="compositionally biased region" description="Basic and acidic residues" evidence="2">
    <location>
        <begin position="9"/>
        <end position="22"/>
    </location>
</feature>
<dbReference type="AlphaFoldDB" id="A0A699IP26"/>
<dbReference type="EMBL" id="BKCJ010323849">
    <property type="protein sequence ID" value="GEZ78928.1"/>
    <property type="molecule type" value="Genomic_DNA"/>
</dbReference>
<evidence type="ECO:0000259" key="3">
    <source>
        <dbReference type="Pfam" id="PF03732"/>
    </source>
</evidence>
<evidence type="ECO:0000313" key="4">
    <source>
        <dbReference type="EMBL" id="GEZ78928.1"/>
    </source>
</evidence>
<dbReference type="Pfam" id="PF03732">
    <property type="entry name" value="Retrotrans_gag"/>
    <property type="match status" value="1"/>
</dbReference>
<sequence>MDIEDEMDDPKIIDPYEIKEGELPPPPADSDTSFDSEPEVEAEDEDEDEAATIGTITRAPYSVQPFSGTTYMGSGSSRKVFAPGPIGKYVDILHRKVKGLAQQMFERANAEYSNLKRLTKMDRYLGGISMERRSETQEYHKLKQSVGTLEGQIRGLVLEDKEEKERLKKKLRASQQENEQIEQAFRHVIDWICKQIMPPKAMSQAAIERLITQRVNAALEAKRAGRVNERGKEATQMKQEAKIEHLQFVNVPSHVLRNATPLPSMSWGDMKKMMLKEFCSDEEVKRMEDELRRLKLRDTNIATYTQRFHELVLLCPEAVPSEKKKVEAYIKGLPKNIKGRRPRLNPLT</sequence>
<keyword evidence="4" id="KW-0695">RNA-directed DNA polymerase</keyword>
<feature type="domain" description="Retrotransposon gag" evidence="3">
    <location>
        <begin position="261"/>
        <end position="334"/>
    </location>
</feature>
<protein>
    <submittedName>
        <fullName evidence="4">Reverse transcriptase domain-containing protein</fullName>
    </submittedName>
</protein>
<feature type="region of interest" description="Disordered" evidence="2">
    <location>
        <begin position="1"/>
        <end position="49"/>
    </location>
</feature>
<evidence type="ECO:0000256" key="1">
    <source>
        <dbReference type="SAM" id="Coils"/>
    </source>
</evidence>
<feature type="coiled-coil region" evidence="1">
    <location>
        <begin position="157"/>
        <end position="184"/>
    </location>
</feature>
<name>A0A699IP26_TANCI</name>
<reference evidence="4" key="1">
    <citation type="journal article" date="2019" name="Sci. Rep.">
        <title>Draft genome of Tanacetum cinerariifolium, the natural source of mosquito coil.</title>
        <authorList>
            <person name="Yamashiro T."/>
            <person name="Shiraishi A."/>
            <person name="Satake H."/>
            <person name="Nakayama K."/>
        </authorList>
    </citation>
    <scope>NUCLEOTIDE SEQUENCE</scope>
</reference>
<evidence type="ECO:0000256" key="2">
    <source>
        <dbReference type="SAM" id="MobiDB-lite"/>
    </source>
</evidence>